<dbReference type="Proteomes" id="UP000799439">
    <property type="component" value="Unassembled WGS sequence"/>
</dbReference>
<keyword evidence="7" id="KW-0010">Activator</keyword>
<sequence length="1381" mass="153375">MTFDDADEADLEGQALRNNNMASGFGGFSSPALHKYAPLPVPPTIDSSNAATLDLVKDKTNAASRGSAGRPRGQEPPALAVSLKNDRFADYKPWISGSPEDILNDSFIRSGFADKAQSSVQNETNMARPAVWPNLKNKNGLPLLSMLFVQVMDKRQALGKCTAPSTFKPPPRVTLTDTKREAWLRDLASPDVPLRRLSRTIPHGIRGKVLLDQCFSKTVPLSRAIWLIKCVGANEIRAFRRKGISGTVAQSGELKWIREWTLCVEQFVAGTIGNCGQKEWKKNVQYTVRLTAGLFTEDLLDHQHFLNWLIDSFASSSSDMLPMWLLLVQLFWKNITDVQRRGQSLSEAIISQLATLKAQPRSVLESLLTILQQHLARLVREHKHCVIGLKDWTHARPILENTQAQIGDHQTRLAFHEVLQRNDRLNPSASSFCAAAKTTRLALFNYLDTLPFIPQISRCTEKCKELCTDYTELIGALVDWASSIYRTGHSRVYLVVSILRQLAEQGVSLEHGILTTFSNSAVEKSRDQILSGKIIAELVSTRHFNYGKYLQWLISTGAAWQKESQYVTLLFSVPLSSLSSQSISLRSAILNRLGLHTNYPADLTSIQMELDRFLQDVQPLTGGAGDSLLAQISDLQLCDKTTLCQWITERIRSLVTQPVAGKRPLTITPTIFSFVRTIFESALDFRSLATVLYGLIPTATTPLFVELAAVIEQNAAIFAAMGSLDTSTSQLLLTYARIRHLNQLDQISILSMISICRLQPSSLAGQTKRLEGDLLTFEQLHAAAVCSPASDSMLTVQNGQINADEDIDRMLSSGNTMDEQMLARLFSAIVERTVKWTVNGSTSLSNPCRWFSQLRAFDTTTFDRHMNNLISKLVANAGTDQVRAILISLVASGCLKFHETLSAFEKRLDSLEATSAPQLARFALGTLQTFLPLKDLDRHSRDIEIYRFRIAQKYTCDQNRATILRFVWHALSAPAEASSLLFSKPTLIWLSTCYIAEPEIYLRWLRVREPASGHRAQQLARLISAISAGVTTNEPNTPSEDGLLNIDDLIRRSDELRLPFVKLQLTRASECGTPNEGQYERVILASLQTAIIERHRLWPQLVGSVATSVIKTLRQRSWASIVQRADSYLQTGQDSYEDEADQSDLQVAEITASENNADHAGFIDRIGEILQLLTERLEDKTSVVGVRAGVVAHITSLIYLLITALPAASTTEQIPSSAAQRVFRSICQLMAQGTLNPNTTEPLLLDYATMLLRPFSTDILSAIYQKLPSNYTHDSRIRSILGIVEQETKWLSLASKVSIQQAQTASSSTSQAQAQLQPKRPPSSAPQSPVGQAKPSAPAGQDIKYMPYTMRKWELMQDPTPNVGENDAGISLTLFAARRVY</sequence>
<keyword evidence="5" id="KW-0678">Repressor</keyword>
<evidence type="ECO:0000256" key="5">
    <source>
        <dbReference type="ARBA" id="ARBA00022491"/>
    </source>
</evidence>
<evidence type="ECO:0000256" key="8">
    <source>
        <dbReference type="ARBA" id="ARBA00023163"/>
    </source>
</evidence>
<evidence type="ECO:0000256" key="11">
    <source>
        <dbReference type="ARBA" id="ARBA00032010"/>
    </source>
</evidence>
<feature type="region of interest" description="Disordered" evidence="12">
    <location>
        <begin position="1304"/>
        <end position="1341"/>
    </location>
</feature>
<keyword evidence="8" id="KW-0804">Transcription</keyword>
<protein>
    <recommendedName>
        <fullName evidence="4">Mediator of RNA polymerase II transcription subunit 12</fullName>
    </recommendedName>
    <alternativeName>
        <fullName evidence="11">Mediator complex subunit 12</fullName>
    </alternativeName>
</protein>
<comment type="subunit">
    <text evidence="3">Component of the SRB8-11 complex, which itself associates with the Mediator complex.</text>
</comment>
<dbReference type="InterPro" id="IPR019035">
    <property type="entry name" value="Mediator_Med12"/>
</dbReference>
<evidence type="ECO:0000256" key="4">
    <source>
        <dbReference type="ARBA" id="ARBA00019622"/>
    </source>
</evidence>
<evidence type="ECO:0000313" key="14">
    <source>
        <dbReference type="EMBL" id="KAF2156402.1"/>
    </source>
</evidence>
<dbReference type="PANTHER" id="PTHR46567:SF1">
    <property type="entry name" value="MEDIATOR OF RNA POLYMERASE II TRANSCRIPTION SUBUNIT 12"/>
    <property type="match status" value="1"/>
</dbReference>
<keyword evidence="15" id="KW-1185">Reference proteome</keyword>
<dbReference type="GO" id="GO:0006357">
    <property type="term" value="P:regulation of transcription by RNA polymerase II"/>
    <property type="evidence" value="ECO:0007669"/>
    <property type="project" value="InterPro"/>
</dbReference>
<keyword evidence="6" id="KW-0805">Transcription regulation</keyword>
<evidence type="ECO:0000256" key="1">
    <source>
        <dbReference type="ARBA" id="ARBA00004123"/>
    </source>
</evidence>
<accession>A0A9P4MKK1</accession>
<dbReference type="GO" id="GO:0016592">
    <property type="term" value="C:mediator complex"/>
    <property type="evidence" value="ECO:0007669"/>
    <property type="project" value="InterPro"/>
</dbReference>
<evidence type="ECO:0000313" key="15">
    <source>
        <dbReference type="Proteomes" id="UP000799439"/>
    </source>
</evidence>
<dbReference type="Pfam" id="PF09497">
    <property type="entry name" value="Med12"/>
    <property type="match status" value="1"/>
</dbReference>
<evidence type="ECO:0000256" key="12">
    <source>
        <dbReference type="SAM" id="MobiDB-lite"/>
    </source>
</evidence>
<dbReference type="SMART" id="SM01281">
    <property type="entry name" value="Med12"/>
    <property type="match status" value="1"/>
</dbReference>
<comment type="similarity">
    <text evidence="2">Belongs to the Mediator complex subunit 12 family.</text>
</comment>
<reference evidence="14" key="1">
    <citation type="journal article" date="2020" name="Stud. Mycol.">
        <title>101 Dothideomycetes genomes: a test case for predicting lifestyles and emergence of pathogens.</title>
        <authorList>
            <person name="Haridas S."/>
            <person name="Albert R."/>
            <person name="Binder M."/>
            <person name="Bloem J."/>
            <person name="Labutti K."/>
            <person name="Salamov A."/>
            <person name="Andreopoulos B."/>
            <person name="Baker S."/>
            <person name="Barry K."/>
            <person name="Bills G."/>
            <person name="Bluhm B."/>
            <person name="Cannon C."/>
            <person name="Castanera R."/>
            <person name="Culley D."/>
            <person name="Daum C."/>
            <person name="Ezra D."/>
            <person name="Gonzalez J."/>
            <person name="Henrissat B."/>
            <person name="Kuo A."/>
            <person name="Liang C."/>
            <person name="Lipzen A."/>
            <person name="Lutzoni F."/>
            <person name="Magnuson J."/>
            <person name="Mondo S."/>
            <person name="Nolan M."/>
            <person name="Ohm R."/>
            <person name="Pangilinan J."/>
            <person name="Park H.-J."/>
            <person name="Ramirez L."/>
            <person name="Alfaro M."/>
            <person name="Sun H."/>
            <person name="Tritt A."/>
            <person name="Yoshinaga Y."/>
            <person name="Zwiers L.-H."/>
            <person name="Turgeon B."/>
            <person name="Goodwin S."/>
            <person name="Spatafora J."/>
            <person name="Crous P."/>
            <person name="Grigoriev I."/>
        </authorList>
    </citation>
    <scope>NUCLEOTIDE SEQUENCE</scope>
    <source>
        <strain evidence="14">CBS 260.36</strain>
    </source>
</reference>
<comment type="subcellular location">
    <subcellularLocation>
        <location evidence="1">Nucleus</location>
    </subcellularLocation>
</comment>
<evidence type="ECO:0000259" key="13">
    <source>
        <dbReference type="SMART" id="SM01281"/>
    </source>
</evidence>
<dbReference type="Pfam" id="PF25326">
    <property type="entry name" value="ARM_SRB8"/>
    <property type="match status" value="1"/>
</dbReference>
<dbReference type="EMBL" id="ML996082">
    <property type="protein sequence ID" value="KAF2156402.1"/>
    <property type="molecule type" value="Genomic_DNA"/>
</dbReference>
<gene>
    <name evidence="14" type="ORF">K461DRAFT_291320</name>
</gene>
<dbReference type="PANTHER" id="PTHR46567">
    <property type="entry name" value="MEDIATOR OF RNA POLYMERASE II TRANSCRIPTION SUBUNIT 12"/>
    <property type="match status" value="1"/>
</dbReference>
<proteinExistence type="inferred from homology"/>
<comment type="function">
    <text evidence="10">Component of the SRB8-11 complex. The SRB8-11 complex is a regulatory module of the Mediator complex which is itself involved in regulation of basal and activated RNA polymerase II-dependent transcription. The SRB8-11 complex may be involved in the transcriptional repression of a subset of genes regulated by Mediator. It may inhibit the association of the Mediator complex with RNA polymerase II to form the holoenzyme complex.</text>
</comment>
<feature type="domain" description="Mediator complex subunit Med12" evidence="13">
    <location>
        <begin position="166"/>
        <end position="229"/>
    </location>
</feature>
<organism evidence="14 15">
    <name type="scientific">Myriangium duriaei CBS 260.36</name>
    <dbReference type="NCBI Taxonomy" id="1168546"/>
    <lineage>
        <taxon>Eukaryota</taxon>
        <taxon>Fungi</taxon>
        <taxon>Dikarya</taxon>
        <taxon>Ascomycota</taxon>
        <taxon>Pezizomycotina</taxon>
        <taxon>Dothideomycetes</taxon>
        <taxon>Dothideomycetidae</taxon>
        <taxon>Myriangiales</taxon>
        <taxon>Myriangiaceae</taxon>
        <taxon>Myriangium</taxon>
    </lineage>
</organism>
<evidence type="ECO:0000256" key="10">
    <source>
        <dbReference type="ARBA" id="ARBA00025661"/>
    </source>
</evidence>
<comment type="caution">
    <text evidence="14">The sequence shown here is derived from an EMBL/GenBank/DDBJ whole genome shotgun (WGS) entry which is preliminary data.</text>
</comment>
<dbReference type="InterPro" id="IPR057344">
    <property type="entry name" value="ARM_SRB8"/>
</dbReference>
<evidence type="ECO:0000256" key="7">
    <source>
        <dbReference type="ARBA" id="ARBA00023159"/>
    </source>
</evidence>
<evidence type="ECO:0000256" key="3">
    <source>
        <dbReference type="ARBA" id="ARBA00011629"/>
    </source>
</evidence>
<evidence type="ECO:0000256" key="6">
    <source>
        <dbReference type="ARBA" id="ARBA00023015"/>
    </source>
</evidence>
<name>A0A9P4MKK1_9PEZI</name>
<evidence type="ECO:0000256" key="9">
    <source>
        <dbReference type="ARBA" id="ARBA00023242"/>
    </source>
</evidence>
<evidence type="ECO:0000256" key="2">
    <source>
        <dbReference type="ARBA" id="ARBA00010289"/>
    </source>
</evidence>
<feature type="compositionally biased region" description="Low complexity" evidence="12">
    <location>
        <begin position="1304"/>
        <end position="1315"/>
    </location>
</feature>
<dbReference type="GO" id="GO:0003712">
    <property type="term" value="F:transcription coregulator activity"/>
    <property type="evidence" value="ECO:0007669"/>
    <property type="project" value="InterPro"/>
</dbReference>
<keyword evidence="9" id="KW-0539">Nucleus</keyword>
<dbReference type="OrthoDB" id="20828at2759"/>